<dbReference type="RefSeq" id="WP_189496283.1">
    <property type="nucleotide sequence ID" value="NZ_BMZH01000003.1"/>
</dbReference>
<dbReference type="GO" id="GO:0016491">
    <property type="term" value="F:oxidoreductase activity"/>
    <property type="evidence" value="ECO:0007669"/>
    <property type="project" value="UniProtKB-KW"/>
</dbReference>
<dbReference type="PROSITE" id="PS00061">
    <property type="entry name" value="ADH_SHORT"/>
    <property type="match status" value="1"/>
</dbReference>
<dbReference type="InterPro" id="IPR002347">
    <property type="entry name" value="SDR_fam"/>
</dbReference>
<dbReference type="InterPro" id="IPR020904">
    <property type="entry name" value="Sc_DH/Rdtase_CS"/>
</dbReference>
<dbReference type="FunFam" id="3.40.50.720:FF:000215">
    <property type="entry name" value="3-hydroxyacyl-CoA dehydrogenase type-2"/>
    <property type="match status" value="1"/>
</dbReference>
<evidence type="ECO:0000313" key="4">
    <source>
        <dbReference type="EMBL" id="GHA89854.1"/>
    </source>
</evidence>
<dbReference type="PRINTS" id="PR00080">
    <property type="entry name" value="SDRFAMILY"/>
</dbReference>
<evidence type="ECO:0000256" key="2">
    <source>
        <dbReference type="ARBA" id="ARBA00023002"/>
    </source>
</evidence>
<keyword evidence="2" id="KW-0560">Oxidoreductase</keyword>
<dbReference type="PANTHER" id="PTHR43658">
    <property type="entry name" value="SHORT-CHAIN DEHYDROGENASE/REDUCTASE"/>
    <property type="match status" value="1"/>
</dbReference>
<dbReference type="SUPFAM" id="SSF51735">
    <property type="entry name" value="NAD(P)-binding Rossmann-fold domains"/>
    <property type="match status" value="1"/>
</dbReference>
<sequence length="258" mass="27546">MNLKGKTALITGGASGLGEATARRYHAHGANIAILDMNDERGEALVKELGSNVRYFNGNVTDEEGVASIIEATVNAFGALHICNNFAGIGSAHKTYDKKKDAPHPLDVFKRVLDVNLTGTFNVARLAAQQMASQDPVTEDGQRGVITNTASVAGYEGQIGQVAYSASKGGVIGMTIVIARDLAQVGIRCNTIVPGLIHTPLFDTLPEHIFTALENTVLYPNRLGKPDEIAMLAQQIVENDYINGECIRMDGGIRMGPR</sequence>
<evidence type="ECO:0000256" key="1">
    <source>
        <dbReference type="ARBA" id="ARBA00006484"/>
    </source>
</evidence>
<comment type="caution">
    <text evidence="4">The sequence shown here is derived from an EMBL/GenBank/DDBJ whole genome shotgun (WGS) entry which is preliminary data.</text>
</comment>
<dbReference type="PANTHER" id="PTHR43658:SF8">
    <property type="entry name" value="17-BETA-HYDROXYSTEROID DEHYDROGENASE 14-RELATED"/>
    <property type="match status" value="1"/>
</dbReference>
<dbReference type="EMBL" id="BMZH01000003">
    <property type="protein sequence ID" value="GHA89854.1"/>
    <property type="molecule type" value="Genomic_DNA"/>
</dbReference>
<evidence type="ECO:0000313" key="5">
    <source>
        <dbReference type="Proteomes" id="UP000634004"/>
    </source>
</evidence>
<reference evidence="4" key="1">
    <citation type="journal article" date="2014" name="Int. J. Syst. Evol. Microbiol.">
        <title>Complete genome sequence of Corynebacterium casei LMG S-19264T (=DSM 44701T), isolated from a smear-ripened cheese.</title>
        <authorList>
            <consortium name="US DOE Joint Genome Institute (JGI-PGF)"/>
            <person name="Walter F."/>
            <person name="Albersmeier A."/>
            <person name="Kalinowski J."/>
            <person name="Ruckert C."/>
        </authorList>
    </citation>
    <scope>NUCLEOTIDE SEQUENCE</scope>
    <source>
        <strain evidence="4">KCTC 32513</strain>
    </source>
</reference>
<keyword evidence="5" id="KW-1185">Reference proteome</keyword>
<dbReference type="InterPro" id="IPR036291">
    <property type="entry name" value="NAD(P)-bd_dom_sf"/>
</dbReference>
<gene>
    <name evidence="4" type="ORF">GCM10009069_11260</name>
</gene>
<dbReference type="PRINTS" id="PR00081">
    <property type="entry name" value="GDHRDH"/>
</dbReference>
<dbReference type="Pfam" id="PF00106">
    <property type="entry name" value="adh_short"/>
    <property type="match status" value="1"/>
</dbReference>
<dbReference type="AlphaFoldDB" id="A0A8J3CQE0"/>
<protein>
    <submittedName>
        <fullName evidence="4">3-hydroxyacyl-CoA dehydrogenase</fullName>
    </submittedName>
</protein>
<reference evidence="4" key="2">
    <citation type="submission" date="2020-09" db="EMBL/GenBank/DDBJ databases">
        <authorList>
            <person name="Sun Q."/>
            <person name="Kim S."/>
        </authorList>
    </citation>
    <scope>NUCLEOTIDE SEQUENCE</scope>
    <source>
        <strain evidence="4">KCTC 32513</strain>
    </source>
</reference>
<organism evidence="4 5">
    <name type="scientific">Algimonas arctica</name>
    <dbReference type="NCBI Taxonomy" id="1479486"/>
    <lineage>
        <taxon>Bacteria</taxon>
        <taxon>Pseudomonadati</taxon>
        <taxon>Pseudomonadota</taxon>
        <taxon>Alphaproteobacteria</taxon>
        <taxon>Maricaulales</taxon>
        <taxon>Robiginitomaculaceae</taxon>
        <taxon>Algimonas</taxon>
    </lineage>
</organism>
<proteinExistence type="inferred from homology"/>
<comment type="similarity">
    <text evidence="1 3">Belongs to the short-chain dehydrogenases/reductases (SDR) family.</text>
</comment>
<dbReference type="Gene3D" id="3.40.50.720">
    <property type="entry name" value="NAD(P)-binding Rossmann-like Domain"/>
    <property type="match status" value="1"/>
</dbReference>
<name>A0A8J3CQE0_9PROT</name>
<accession>A0A8J3CQE0</accession>
<evidence type="ECO:0000256" key="3">
    <source>
        <dbReference type="RuleBase" id="RU000363"/>
    </source>
</evidence>
<dbReference type="Proteomes" id="UP000634004">
    <property type="component" value="Unassembled WGS sequence"/>
</dbReference>